<protein>
    <submittedName>
        <fullName evidence="6">Undecaprenyl-phosphate mannosyltransferase (Modular protein)</fullName>
        <ecNumber evidence="6">2.4.1.54</ecNumber>
    </submittedName>
</protein>
<dbReference type="EMBL" id="LT985188">
    <property type="protein sequence ID" value="SPD86062.1"/>
    <property type="molecule type" value="Genomic_DNA"/>
</dbReference>
<keyword evidence="7" id="KW-1185">Reference proteome</keyword>
<proteinExistence type="inferred from homology"/>
<keyword evidence="2 6" id="KW-0328">Glycosyltransferase</keyword>
<dbReference type="CDD" id="cd06442">
    <property type="entry name" value="DPM1_like"/>
    <property type="match status" value="1"/>
</dbReference>
<evidence type="ECO:0000313" key="7">
    <source>
        <dbReference type="Proteomes" id="UP000238164"/>
    </source>
</evidence>
<dbReference type="InterPro" id="IPR039528">
    <property type="entry name" value="DPM1-like"/>
</dbReference>
<dbReference type="FunFam" id="3.90.550.10:FF:000122">
    <property type="entry name" value="Dolichol-phosphate mannosyltransferase subunit 1"/>
    <property type="match status" value="1"/>
</dbReference>
<evidence type="ECO:0000259" key="5">
    <source>
        <dbReference type="Pfam" id="PF00535"/>
    </source>
</evidence>
<gene>
    <name evidence="6" type="ORF">MPLG2_1026</name>
</gene>
<dbReference type="AlphaFoldDB" id="A0A2N9JD48"/>
<organism evidence="6 7">
    <name type="scientific">Micropruina glycogenica</name>
    <dbReference type="NCBI Taxonomy" id="75385"/>
    <lineage>
        <taxon>Bacteria</taxon>
        <taxon>Bacillati</taxon>
        <taxon>Actinomycetota</taxon>
        <taxon>Actinomycetes</taxon>
        <taxon>Propionibacteriales</taxon>
        <taxon>Nocardioidaceae</taxon>
        <taxon>Micropruina</taxon>
    </lineage>
</organism>
<dbReference type="EC" id="2.4.1.54" evidence="6"/>
<feature type="region of interest" description="Disordered" evidence="4">
    <location>
        <begin position="342"/>
        <end position="363"/>
    </location>
</feature>
<dbReference type="GO" id="GO:0009247">
    <property type="term" value="P:glycolipid biosynthetic process"/>
    <property type="evidence" value="ECO:0007669"/>
    <property type="project" value="TreeGrafter"/>
</dbReference>
<dbReference type="GO" id="GO:0004582">
    <property type="term" value="F:dolichyl-phosphate beta-D-mannosyltransferase activity"/>
    <property type="evidence" value="ECO:0007669"/>
    <property type="project" value="InterPro"/>
</dbReference>
<dbReference type="PANTHER" id="PTHR43398">
    <property type="entry name" value="DOLICHOL-PHOSPHATE MANNOSYLTRANSFERASE SUBUNIT 1"/>
    <property type="match status" value="1"/>
</dbReference>
<dbReference type="Proteomes" id="UP000238164">
    <property type="component" value="Chromosome 1"/>
</dbReference>
<reference evidence="6 7" key="1">
    <citation type="submission" date="2018-02" db="EMBL/GenBank/DDBJ databases">
        <authorList>
            <person name="Cohen D.B."/>
            <person name="Kent A.D."/>
        </authorList>
    </citation>
    <scope>NUCLEOTIDE SEQUENCE [LARGE SCALE GENOMIC DNA]</scope>
    <source>
        <strain evidence="6">1</strain>
    </source>
</reference>
<evidence type="ECO:0000256" key="1">
    <source>
        <dbReference type="ARBA" id="ARBA00006739"/>
    </source>
</evidence>
<dbReference type="KEGG" id="mgg:MPLG2_1026"/>
<dbReference type="SUPFAM" id="SSF53448">
    <property type="entry name" value="Nucleotide-diphospho-sugar transferases"/>
    <property type="match status" value="1"/>
</dbReference>
<feature type="domain" description="Glycosyltransferase 2-like" evidence="5">
    <location>
        <begin position="22"/>
        <end position="183"/>
    </location>
</feature>
<dbReference type="Gene3D" id="3.90.550.10">
    <property type="entry name" value="Spore Coat Polysaccharide Biosynthesis Protein SpsA, Chain A"/>
    <property type="match status" value="1"/>
</dbReference>
<dbReference type="GO" id="GO:0047267">
    <property type="term" value="F:undecaprenyl-phosphate mannosyltransferase activity"/>
    <property type="evidence" value="ECO:0007669"/>
    <property type="project" value="UniProtKB-EC"/>
</dbReference>
<sequence length="363" mass="38883">MTQPASNTATTPDWAELGAVLVIIPTYNEAENIGPIVARLRAAVPDADVLIADDNSPDGTGRLADDLAAADDHVHVLHRKAKEGLGATYVASFRWGLERGYGVLVEHDADGSHQPEQLPSMLRALRTADMVKGSRWVQGGSVVNWPWHRKLLSQGGSLWSRTLLGLPIKDVTGGFTAFRADTLRGIGLDGIESAGYAFQVDLARRAVEHGYTVAEVPIEFIERQRGDSKMSGGIVAEAMLLTTRWGLAKRTHQFADWLGYAKDNATLAGEVGDKVGPGVAKYAEQAQHVAHDVTDKVVAEAQRLSREVSKLAAEASDQLGPEVEKYAAQASHAVAELTERIKARVADTSKGGPQGSNPKDSDA</sequence>
<name>A0A2N9JD48_9ACTN</name>
<accession>A0A2N9JD48</accession>
<dbReference type="InterPro" id="IPR029044">
    <property type="entry name" value="Nucleotide-diphossugar_trans"/>
</dbReference>
<evidence type="ECO:0000256" key="3">
    <source>
        <dbReference type="ARBA" id="ARBA00022679"/>
    </source>
</evidence>
<dbReference type="GO" id="GO:0016020">
    <property type="term" value="C:membrane"/>
    <property type="evidence" value="ECO:0007669"/>
    <property type="project" value="GOC"/>
</dbReference>
<evidence type="ECO:0000256" key="4">
    <source>
        <dbReference type="SAM" id="MobiDB-lite"/>
    </source>
</evidence>
<comment type="similarity">
    <text evidence="1">Belongs to the glycosyltransferase 2 family.</text>
</comment>
<evidence type="ECO:0000256" key="2">
    <source>
        <dbReference type="ARBA" id="ARBA00022676"/>
    </source>
</evidence>
<dbReference type="InterPro" id="IPR001173">
    <property type="entry name" value="Glyco_trans_2-like"/>
</dbReference>
<dbReference type="Pfam" id="PF00535">
    <property type="entry name" value="Glycos_transf_2"/>
    <property type="match status" value="1"/>
</dbReference>
<dbReference type="PANTHER" id="PTHR43398:SF1">
    <property type="entry name" value="DOLICHOL-PHOSPHATE MANNOSYLTRANSFERASE SUBUNIT 1"/>
    <property type="match status" value="1"/>
</dbReference>
<evidence type="ECO:0000313" key="6">
    <source>
        <dbReference type="EMBL" id="SPD86062.1"/>
    </source>
</evidence>
<keyword evidence="3 6" id="KW-0808">Transferase</keyword>